<name>A0A9Q3FC07_9BASI</name>
<evidence type="ECO:0000313" key="3">
    <source>
        <dbReference type="Proteomes" id="UP000765509"/>
    </source>
</evidence>
<keyword evidence="3" id="KW-1185">Reference proteome</keyword>
<dbReference type="EMBL" id="AVOT02042903">
    <property type="protein sequence ID" value="MBW0538335.1"/>
    <property type="molecule type" value="Genomic_DNA"/>
</dbReference>
<dbReference type="AlphaFoldDB" id="A0A9Q3FC07"/>
<keyword evidence="1" id="KW-0732">Signal</keyword>
<feature type="chain" id="PRO_5040192863" evidence="1">
    <location>
        <begin position="29"/>
        <end position="213"/>
    </location>
</feature>
<protein>
    <submittedName>
        <fullName evidence="2">Uncharacterized protein</fullName>
    </submittedName>
</protein>
<gene>
    <name evidence="2" type="ORF">O181_078050</name>
</gene>
<dbReference type="Proteomes" id="UP000765509">
    <property type="component" value="Unassembled WGS sequence"/>
</dbReference>
<comment type="caution">
    <text evidence="2">The sequence shown here is derived from an EMBL/GenBank/DDBJ whole genome shotgun (WGS) entry which is preliminary data.</text>
</comment>
<sequence>MFSFSLLTLFSAFFLAPTLVVLRKSTAGVELPDDPKAKVKVYSTTKMELEGSQYGNWTWTLDGNNDFRIVTGYDRVEWFSAYVNNPMQHRTLNVKIRSGKMHCGSSQTYFVNVTDASQKAIDQFNFKINTRGPLADNWHILKGTRLKSSYVWGRGMRTLSGDIRRGKKGPEVAHIHCGDAAINCSIYTNDEIPIDYLIALHTIGNVRESRCNF</sequence>
<reference evidence="2" key="1">
    <citation type="submission" date="2021-03" db="EMBL/GenBank/DDBJ databases">
        <title>Draft genome sequence of rust myrtle Austropuccinia psidii MF-1, a brazilian biotype.</title>
        <authorList>
            <person name="Quecine M.C."/>
            <person name="Pachon D.M.R."/>
            <person name="Bonatelli M.L."/>
            <person name="Correr F.H."/>
            <person name="Franceschini L.M."/>
            <person name="Leite T.F."/>
            <person name="Margarido G.R.A."/>
            <person name="Almeida C.A."/>
            <person name="Ferrarezi J.A."/>
            <person name="Labate C.A."/>
        </authorList>
    </citation>
    <scope>NUCLEOTIDE SEQUENCE</scope>
    <source>
        <strain evidence="2">MF-1</strain>
    </source>
</reference>
<accession>A0A9Q3FC07</accession>
<proteinExistence type="predicted"/>
<evidence type="ECO:0000313" key="2">
    <source>
        <dbReference type="EMBL" id="MBW0538335.1"/>
    </source>
</evidence>
<organism evidence="2 3">
    <name type="scientific">Austropuccinia psidii MF-1</name>
    <dbReference type="NCBI Taxonomy" id="1389203"/>
    <lineage>
        <taxon>Eukaryota</taxon>
        <taxon>Fungi</taxon>
        <taxon>Dikarya</taxon>
        <taxon>Basidiomycota</taxon>
        <taxon>Pucciniomycotina</taxon>
        <taxon>Pucciniomycetes</taxon>
        <taxon>Pucciniales</taxon>
        <taxon>Sphaerophragmiaceae</taxon>
        <taxon>Austropuccinia</taxon>
    </lineage>
</organism>
<feature type="signal peptide" evidence="1">
    <location>
        <begin position="1"/>
        <end position="28"/>
    </location>
</feature>
<evidence type="ECO:0000256" key="1">
    <source>
        <dbReference type="SAM" id="SignalP"/>
    </source>
</evidence>